<protein>
    <recommendedName>
        <fullName evidence="3">Outer membrane porin, OprD family</fullName>
    </recommendedName>
</protein>
<feature type="chain" id="PRO_5018060637" description="Outer membrane porin, OprD family" evidence="1">
    <location>
        <begin position="27"/>
        <end position="440"/>
    </location>
</feature>
<evidence type="ECO:0008006" key="3">
    <source>
        <dbReference type="Google" id="ProtNLM"/>
    </source>
</evidence>
<evidence type="ECO:0000256" key="1">
    <source>
        <dbReference type="SAM" id="SignalP"/>
    </source>
</evidence>
<organism evidence="2">
    <name type="scientific">Acidithiobacillus sulfuriphilus</name>
    <dbReference type="NCBI Taxonomy" id="1867749"/>
    <lineage>
        <taxon>Bacteria</taxon>
        <taxon>Pseudomonadati</taxon>
        <taxon>Pseudomonadota</taxon>
        <taxon>Acidithiobacillia</taxon>
        <taxon>Acidithiobacillales</taxon>
        <taxon>Acidithiobacillaceae</taxon>
        <taxon>Acidithiobacillus</taxon>
    </lineage>
</organism>
<dbReference type="EMBL" id="RIZI01000186">
    <property type="protein sequence ID" value="RNF59412.1"/>
    <property type="molecule type" value="Genomic_DNA"/>
</dbReference>
<dbReference type="AlphaFoldDB" id="A0A3M8QVC6"/>
<proteinExistence type="predicted"/>
<reference evidence="2" key="1">
    <citation type="submission" date="2018-10" db="EMBL/GenBank/DDBJ databases">
        <title>Acidithiobacillus sulfuriphilus sp. nov.: an extremely acidophilic sulfur-oxidizing chemolithotroph isolated from a neutral pH environment.</title>
        <authorList>
            <person name="Falagan C."/>
            <person name="Moya-Beltran A."/>
            <person name="Quatrini R."/>
            <person name="Johnson D.B."/>
        </authorList>
    </citation>
    <scope>NUCLEOTIDE SEQUENCE [LARGE SCALE GENOMIC DNA]</scope>
    <source>
        <strain evidence="2">CJ-2</strain>
    </source>
</reference>
<dbReference type="OrthoDB" id="5297906at2"/>
<feature type="signal peptide" evidence="1">
    <location>
        <begin position="1"/>
        <end position="26"/>
    </location>
</feature>
<dbReference type="RefSeq" id="WP_123105188.1">
    <property type="nucleotide sequence ID" value="NZ_CP127527.1"/>
</dbReference>
<dbReference type="InterPro" id="IPR023614">
    <property type="entry name" value="Porin_dom_sf"/>
</dbReference>
<evidence type="ECO:0000313" key="2">
    <source>
        <dbReference type="EMBL" id="RNF59412.1"/>
    </source>
</evidence>
<gene>
    <name evidence="2" type="ORF">EC580_11525</name>
</gene>
<comment type="caution">
    <text evidence="2">The sequence shown here is derived from an EMBL/GenBank/DDBJ whole genome shotgun (WGS) entry which is preliminary data.</text>
</comment>
<accession>A0A3M8QVC6</accession>
<keyword evidence="1" id="KW-0732">Signal</keyword>
<name>A0A3M8QVC6_9PROT</name>
<dbReference type="Gene3D" id="2.40.160.10">
    <property type="entry name" value="Porin"/>
    <property type="match status" value="1"/>
</dbReference>
<sequence length="440" mass="48609">MQKRILPLGMLGVMMGLLAVNVPVHAATMTIKDWLMQSKVSGDIRNYYYTQDYGSSTMPNTYAYSLGGMLKVQTAPLYGLSAGIAFYTANDLGVNDHSGAPAYPHLDPLLMGTGHSLNVLGQAYLQYENHWATLRAGDQLLDTPWMWPADAFMIPNTFQAVYGALRPVAGVEIEGLRSFRYKNRTAPDYSRSNLLNLSPESLLYRQIPGEDNGALAFGVKLSAKPYGIPDLSGQAWLYQFYNLADFFWGTAHYGIALGPVTPFMDLQFGRQWGDGADYAGPIDATVYGIQGGLSSHYGEIFAAYNEVPSRTPFSVGGQRDLYNGGFISPYTQPYNADPLFTSIMNYGLVSASAPGSAWKIGFIFTPTPQWRVKYSYSWYHTAPYVQNVSANYLSVGYALTGMFKGLTLRDRLAIDHGFHNINNVPLGTLVDNRVMLQYAF</sequence>